<accession>A0A7M7LWN3</accession>
<keyword evidence="5 6" id="KW-0440">LIM domain</keyword>
<dbReference type="KEGG" id="spu:576048"/>
<keyword evidence="11" id="KW-1185">Reference proteome</keyword>
<dbReference type="FunFam" id="2.10.110.10:FF:000035">
    <property type="entry name" value="prickle-like protein 2 isoform X1"/>
    <property type="match status" value="1"/>
</dbReference>
<dbReference type="PROSITE" id="PS00478">
    <property type="entry name" value="LIM_DOMAIN_1"/>
    <property type="match status" value="1"/>
</dbReference>
<dbReference type="Proteomes" id="UP000007110">
    <property type="component" value="Unassembled WGS sequence"/>
</dbReference>
<feature type="compositionally biased region" description="Low complexity" evidence="7">
    <location>
        <begin position="469"/>
        <end position="481"/>
    </location>
</feature>
<dbReference type="InterPro" id="IPR033727">
    <property type="entry name" value="LIM3_prickle"/>
</dbReference>
<dbReference type="PROSITE" id="PS50023">
    <property type="entry name" value="LIM_DOMAIN_2"/>
    <property type="match status" value="2"/>
</dbReference>
<dbReference type="EnsemblMetazoa" id="XM_030972182">
    <property type="protein sequence ID" value="XP_030828042"/>
    <property type="gene ID" value="LOC576048"/>
</dbReference>
<feature type="region of interest" description="Disordered" evidence="7">
    <location>
        <begin position="682"/>
        <end position="711"/>
    </location>
</feature>
<dbReference type="EnsemblMetazoa" id="XM_011684108">
    <property type="protein sequence ID" value="XP_011682410"/>
    <property type="gene ID" value="LOC576048"/>
</dbReference>
<evidence type="ECO:0000256" key="6">
    <source>
        <dbReference type="PROSITE-ProRule" id="PRU00125"/>
    </source>
</evidence>
<dbReference type="RefSeq" id="XP_030828042.1">
    <property type="nucleotide sequence ID" value="XM_030972182.1"/>
</dbReference>
<dbReference type="PANTHER" id="PTHR24211:SF20">
    <property type="entry name" value="PROTEIN ESPINAS-RELATED"/>
    <property type="match status" value="1"/>
</dbReference>
<evidence type="ECO:0000256" key="2">
    <source>
        <dbReference type="ARBA" id="ARBA00022723"/>
    </source>
</evidence>
<dbReference type="InterPro" id="IPR033725">
    <property type="entry name" value="LIM1_prickle"/>
</dbReference>
<dbReference type="Gene3D" id="2.10.110.10">
    <property type="entry name" value="Cysteine Rich Protein"/>
    <property type="match status" value="3"/>
</dbReference>
<dbReference type="InterPro" id="IPR010442">
    <property type="entry name" value="PET_domain"/>
</dbReference>
<feature type="compositionally biased region" description="Basic and acidic residues" evidence="7">
    <location>
        <begin position="355"/>
        <end position="373"/>
    </location>
</feature>
<evidence type="ECO:0000256" key="4">
    <source>
        <dbReference type="ARBA" id="ARBA00022833"/>
    </source>
</evidence>
<dbReference type="CDD" id="cd09827">
    <property type="entry name" value="PET_Prickle"/>
    <property type="match status" value="1"/>
</dbReference>
<dbReference type="CDD" id="cd09420">
    <property type="entry name" value="LIM3_Prickle"/>
    <property type="match status" value="1"/>
</dbReference>
<dbReference type="RefSeq" id="XP_011682410.2">
    <property type="nucleotide sequence ID" value="XM_011684108.2"/>
</dbReference>
<evidence type="ECO:0000259" key="8">
    <source>
        <dbReference type="PROSITE" id="PS50023"/>
    </source>
</evidence>
<evidence type="ECO:0000313" key="11">
    <source>
        <dbReference type="Proteomes" id="UP000007110"/>
    </source>
</evidence>
<evidence type="ECO:0000256" key="3">
    <source>
        <dbReference type="ARBA" id="ARBA00022737"/>
    </source>
</evidence>
<feature type="domain" description="PET" evidence="9">
    <location>
        <begin position="14"/>
        <end position="122"/>
    </location>
</feature>
<evidence type="ECO:0000313" key="10">
    <source>
        <dbReference type="EnsemblMetazoa" id="XP_011682412"/>
    </source>
</evidence>
<feature type="region of interest" description="Disordered" evidence="7">
    <location>
        <begin position="354"/>
        <end position="434"/>
    </location>
</feature>
<dbReference type="FunFam" id="2.10.110.10:FF:000005">
    <property type="entry name" value="Testin isoform 1"/>
    <property type="match status" value="1"/>
</dbReference>
<evidence type="ECO:0000256" key="5">
    <source>
        <dbReference type="ARBA" id="ARBA00023038"/>
    </source>
</evidence>
<feature type="region of interest" description="Disordered" evidence="7">
    <location>
        <begin position="562"/>
        <end position="661"/>
    </location>
</feature>
<feature type="compositionally biased region" description="Basic and acidic residues" evidence="7">
    <location>
        <begin position="580"/>
        <end position="616"/>
    </location>
</feature>
<dbReference type="Pfam" id="PF00412">
    <property type="entry name" value="LIM"/>
    <property type="match status" value="3"/>
</dbReference>
<evidence type="ECO:0008006" key="12">
    <source>
        <dbReference type="Google" id="ProtNLM"/>
    </source>
</evidence>
<evidence type="ECO:0000259" key="9">
    <source>
        <dbReference type="PROSITE" id="PS51303"/>
    </source>
</evidence>
<feature type="region of interest" description="Disordered" evidence="7">
    <location>
        <begin position="497"/>
        <end position="531"/>
    </location>
</feature>
<protein>
    <recommendedName>
        <fullName evidence="12">Prickle-like protein 2</fullName>
    </recommendedName>
</protein>
<dbReference type="GO" id="GO:0008270">
    <property type="term" value="F:zinc ion binding"/>
    <property type="evidence" value="ECO:0007669"/>
    <property type="project" value="InterPro"/>
</dbReference>
<keyword evidence="3" id="KW-0677">Repeat</keyword>
<feature type="compositionally biased region" description="Basic residues" evidence="7">
    <location>
        <begin position="695"/>
        <end position="711"/>
    </location>
</feature>
<dbReference type="PANTHER" id="PTHR24211">
    <property type="entry name" value="LIM DOMAIN-CONTAINING PROTEIN"/>
    <property type="match status" value="1"/>
</dbReference>
<dbReference type="GeneID" id="576048"/>
<comment type="similarity">
    <text evidence="1">Belongs to the prickle / espinas / testin family.</text>
</comment>
<feature type="compositionally biased region" description="Low complexity" evidence="7">
    <location>
        <begin position="499"/>
        <end position="520"/>
    </location>
</feature>
<evidence type="ECO:0000256" key="7">
    <source>
        <dbReference type="SAM" id="MobiDB-lite"/>
    </source>
</evidence>
<evidence type="ECO:0000256" key="1">
    <source>
        <dbReference type="ARBA" id="ARBA00008268"/>
    </source>
</evidence>
<feature type="region of interest" description="Disordered" evidence="7">
    <location>
        <begin position="448"/>
        <end position="485"/>
    </location>
</feature>
<dbReference type="InterPro" id="IPR033723">
    <property type="entry name" value="PET_prickle"/>
</dbReference>
<feature type="compositionally biased region" description="Polar residues" evidence="7">
    <location>
        <begin position="619"/>
        <end position="630"/>
    </location>
</feature>
<dbReference type="InterPro" id="IPR001781">
    <property type="entry name" value="Znf_LIM"/>
</dbReference>
<reference evidence="11" key="1">
    <citation type="submission" date="2015-02" db="EMBL/GenBank/DDBJ databases">
        <title>Genome sequencing for Strongylocentrotus purpuratus.</title>
        <authorList>
            <person name="Murali S."/>
            <person name="Liu Y."/>
            <person name="Vee V."/>
            <person name="English A."/>
            <person name="Wang M."/>
            <person name="Skinner E."/>
            <person name="Han Y."/>
            <person name="Muzny D.M."/>
            <person name="Worley K.C."/>
            <person name="Gibbs R.A."/>
        </authorList>
    </citation>
    <scope>NUCLEOTIDE SEQUENCE</scope>
</reference>
<feature type="domain" description="LIM zinc-binding" evidence="8">
    <location>
        <begin position="124"/>
        <end position="188"/>
    </location>
</feature>
<name>A0A7M7LWN3_STRPU</name>
<dbReference type="Pfam" id="PF06297">
    <property type="entry name" value="PET"/>
    <property type="match status" value="1"/>
</dbReference>
<reference evidence="10" key="2">
    <citation type="submission" date="2021-01" db="UniProtKB">
        <authorList>
            <consortium name="EnsemblMetazoa"/>
        </authorList>
    </citation>
    <scope>IDENTIFICATION</scope>
</reference>
<dbReference type="CDD" id="cd09418">
    <property type="entry name" value="LIM2_Prickle"/>
    <property type="match status" value="1"/>
</dbReference>
<organism evidence="10 11">
    <name type="scientific">Strongylocentrotus purpuratus</name>
    <name type="common">Purple sea urchin</name>
    <dbReference type="NCBI Taxonomy" id="7668"/>
    <lineage>
        <taxon>Eukaryota</taxon>
        <taxon>Metazoa</taxon>
        <taxon>Echinodermata</taxon>
        <taxon>Eleutherozoa</taxon>
        <taxon>Echinozoa</taxon>
        <taxon>Echinoidea</taxon>
        <taxon>Euechinoidea</taxon>
        <taxon>Echinacea</taxon>
        <taxon>Camarodonta</taxon>
        <taxon>Echinidea</taxon>
        <taxon>Strongylocentrotidae</taxon>
        <taxon>Strongylocentrotus</taxon>
    </lineage>
</organism>
<feature type="domain" description="LIM zinc-binding" evidence="8">
    <location>
        <begin position="189"/>
        <end position="249"/>
    </location>
</feature>
<dbReference type="SMART" id="SM00132">
    <property type="entry name" value="LIM"/>
    <property type="match status" value="3"/>
</dbReference>
<proteinExistence type="inferred from homology"/>
<dbReference type="PROSITE" id="PS51303">
    <property type="entry name" value="PET"/>
    <property type="match status" value="1"/>
</dbReference>
<feature type="compositionally biased region" description="Basic and acidic residues" evidence="7">
    <location>
        <begin position="564"/>
        <end position="573"/>
    </location>
</feature>
<keyword evidence="4 6" id="KW-0862">Zinc</keyword>
<feature type="compositionally biased region" description="Polar residues" evidence="7">
    <location>
        <begin position="448"/>
        <end position="463"/>
    </location>
</feature>
<sequence>MAVDQEKNVNRMMTDFQRSSASDDDSGCVLEEYTWIPPGLKPDQVHRYFCSLPDDKVPYVNSTGEKFRIKSLLQQLPPHDNEVRYCNGLGEDEKKELRMFSSQRKREALGRGAARPIPITLSASICNQCGGGISAGDIAVFASRAGHNASWHPGCFACSVCQELLVDLIYFYREGKVYCGRHHAESLKPRCAACDEIIFADECTEAEGRSWHMKHFCCFECDTQLGGQRYIMREGHPYCCHCFESLFAEYCDSCGEAIGVDQGQMSHEGQHWHATEKCFSCCTCHRSLLGRPFLPKHGLIYCSSACSRGEFGGKDGKETLHIAKDSRTDNESRSRRPINLDELNLDNLSVVASDTGRETSLKRSKDMSRRSLPDLRNGSSTDYSRPRSAMQDRRRKANSSSSQNLSVHKGQRLDQKGRPQPPPRHPSHTQVDARMQGGAVDFRTATNTIGGARSMQASTVSTPQHKRYQTPYTAQQQQPHQNGMRPDALRQDALRYEQQQRGQVPHQQQNPHQQQQQNPHFNSYGRNERQGFPEHRYEEPHKNNRLRSESHHTKLCDNYEELEPVSHHKDMQRRASIKSEGGDRYSPKRRPNEHMSRSASHFDRRADTYHSERGRDGQYGSQRMTRTVSSHMKYDKYNRYEDDDYSSSSSDDDDDYFISSRSSFINAGPKIRYVERGPARVQINTLPTVHYPKDGKKKKSRSKKKGNCAVS</sequence>
<dbReference type="InterPro" id="IPR033726">
    <property type="entry name" value="LIM2_prickle"/>
</dbReference>
<keyword evidence="2 6" id="KW-0479">Metal-binding</keyword>
<dbReference type="InterPro" id="IPR047120">
    <property type="entry name" value="Pk/Esn/Tes"/>
</dbReference>
<dbReference type="EnsemblMetazoa" id="XM_011684110">
    <property type="protein sequence ID" value="XP_011682412"/>
    <property type="gene ID" value="LOC576048"/>
</dbReference>
<dbReference type="SUPFAM" id="SSF57716">
    <property type="entry name" value="Glucocorticoid receptor-like (DNA-binding domain)"/>
    <property type="match status" value="2"/>
</dbReference>
<dbReference type="CDD" id="cd09415">
    <property type="entry name" value="LIM1_Prickle"/>
    <property type="match status" value="1"/>
</dbReference>
<feature type="compositionally biased region" description="Acidic residues" evidence="7">
    <location>
        <begin position="641"/>
        <end position="656"/>
    </location>
</feature>
<dbReference type="RefSeq" id="XP_011682412.2">
    <property type="nucleotide sequence ID" value="XM_011684110.2"/>
</dbReference>
<dbReference type="AlphaFoldDB" id="A0A7M7LWN3"/>